<accession>A0AAE0FCU2</accession>
<dbReference type="AlphaFoldDB" id="A0AAE0FCU2"/>
<comment type="caution">
    <text evidence="2">The sequence shown here is derived from an EMBL/GenBank/DDBJ whole genome shotgun (WGS) entry which is preliminary data.</text>
</comment>
<proteinExistence type="predicted"/>
<feature type="region of interest" description="Disordered" evidence="1">
    <location>
        <begin position="417"/>
        <end position="446"/>
    </location>
</feature>
<evidence type="ECO:0000313" key="3">
    <source>
        <dbReference type="Proteomes" id="UP001190700"/>
    </source>
</evidence>
<organism evidence="2 3">
    <name type="scientific">Cymbomonas tetramitiformis</name>
    <dbReference type="NCBI Taxonomy" id="36881"/>
    <lineage>
        <taxon>Eukaryota</taxon>
        <taxon>Viridiplantae</taxon>
        <taxon>Chlorophyta</taxon>
        <taxon>Pyramimonadophyceae</taxon>
        <taxon>Pyramimonadales</taxon>
        <taxon>Pyramimonadaceae</taxon>
        <taxon>Cymbomonas</taxon>
    </lineage>
</organism>
<feature type="region of interest" description="Disordered" evidence="1">
    <location>
        <begin position="233"/>
        <end position="256"/>
    </location>
</feature>
<sequence>MIINNIMNEAAPSETAVLATDVLQSSELHQSTTAADSSAVVKPEEVVAHERQRAMKIFPGTPLPLHVDEAPQKHGVAPASHRNTEVALLPTASTPVVFTPDRSTPVKVATIQDSPRAALGTSLDSAGASSPEPSLVLDVRSLQDYLNEVAVQAALVHDCSLSSQPQAHGEPTGPWAESSRMVAIAKRHIVEAGYALAAAERLVTSAAGQQVDGEAPHAEAVLMEEEQGGNMKLAGASSELDPTTATGRPRREAGQRASLALAVQAQAQLPGGPSSHTLRDDHLDSKLGDRRGTWGSGPKESSLEGALNGMLALAAAAVEFGEQPGYKGRMARRASEYAEAGGNSKSAAVAAIRARTMMKRSNLTVQVPSSGDGLGLITPLTFGSRRACPVCLKGIACASKACKHCGHVFRTAKRMRTGQPSPLGHVPYDHCDDDDDEDSMQDLLHN</sequence>
<feature type="region of interest" description="Disordered" evidence="1">
    <location>
        <begin position="268"/>
        <end position="301"/>
    </location>
</feature>
<feature type="non-terminal residue" evidence="2">
    <location>
        <position position="446"/>
    </location>
</feature>
<dbReference type="EMBL" id="LGRX02021133">
    <property type="protein sequence ID" value="KAK3257016.1"/>
    <property type="molecule type" value="Genomic_DNA"/>
</dbReference>
<protein>
    <submittedName>
        <fullName evidence="2">Uncharacterized protein</fullName>
    </submittedName>
</protein>
<keyword evidence="3" id="KW-1185">Reference proteome</keyword>
<reference evidence="2 3" key="1">
    <citation type="journal article" date="2015" name="Genome Biol. Evol.">
        <title>Comparative Genomics of a Bacterivorous Green Alga Reveals Evolutionary Causalities and Consequences of Phago-Mixotrophic Mode of Nutrition.</title>
        <authorList>
            <person name="Burns J.A."/>
            <person name="Paasch A."/>
            <person name="Narechania A."/>
            <person name="Kim E."/>
        </authorList>
    </citation>
    <scope>NUCLEOTIDE SEQUENCE [LARGE SCALE GENOMIC DNA]</scope>
    <source>
        <strain evidence="2 3">PLY_AMNH</strain>
    </source>
</reference>
<evidence type="ECO:0000256" key="1">
    <source>
        <dbReference type="SAM" id="MobiDB-lite"/>
    </source>
</evidence>
<feature type="compositionally biased region" description="Acidic residues" evidence="1">
    <location>
        <begin position="431"/>
        <end position="440"/>
    </location>
</feature>
<evidence type="ECO:0000313" key="2">
    <source>
        <dbReference type="EMBL" id="KAK3257016.1"/>
    </source>
</evidence>
<feature type="compositionally biased region" description="Basic and acidic residues" evidence="1">
    <location>
        <begin position="277"/>
        <end position="292"/>
    </location>
</feature>
<gene>
    <name evidence="2" type="ORF">CYMTET_33880</name>
</gene>
<dbReference type="Proteomes" id="UP001190700">
    <property type="component" value="Unassembled WGS sequence"/>
</dbReference>
<name>A0AAE0FCU2_9CHLO</name>